<organism evidence="1 2">
    <name type="scientific">Botryotinia fuckeliana (strain T4)</name>
    <name type="common">Noble rot fungus</name>
    <name type="synonym">Botrytis cinerea</name>
    <dbReference type="NCBI Taxonomy" id="999810"/>
    <lineage>
        <taxon>Eukaryota</taxon>
        <taxon>Fungi</taxon>
        <taxon>Dikarya</taxon>
        <taxon>Ascomycota</taxon>
        <taxon>Pezizomycotina</taxon>
        <taxon>Leotiomycetes</taxon>
        <taxon>Helotiales</taxon>
        <taxon>Sclerotiniaceae</taxon>
        <taxon>Botrytis</taxon>
    </lineage>
</organism>
<name>G2YG70_BOTF4</name>
<evidence type="ECO:0000313" key="2">
    <source>
        <dbReference type="Proteomes" id="UP000008177"/>
    </source>
</evidence>
<dbReference type="EMBL" id="FQ790328">
    <property type="protein sequence ID" value="CCD50768.1"/>
    <property type="molecule type" value="Genomic_DNA"/>
</dbReference>
<sequence length="67" mass="7167">MAKQLWGKLTVATAVQRILQIGFVLIDEGAKNQTSANVINIGSSLSSRDLTSMTISLMAGQNRSFLA</sequence>
<gene>
    <name evidence="1" type="ORF">BofuT4_P088310.1</name>
</gene>
<evidence type="ECO:0000313" key="1">
    <source>
        <dbReference type="EMBL" id="CCD50768.1"/>
    </source>
</evidence>
<dbReference type="Proteomes" id="UP000008177">
    <property type="component" value="Unplaced contigs"/>
</dbReference>
<dbReference type="HOGENOM" id="CLU_2812058_0_0_1"/>
<reference evidence="2" key="1">
    <citation type="journal article" date="2011" name="PLoS Genet.">
        <title>Genomic analysis of the necrotrophic fungal pathogens Sclerotinia sclerotiorum and Botrytis cinerea.</title>
        <authorList>
            <person name="Amselem J."/>
            <person name="Cuomo C.A."/>
            <person name="van Kan J.A."/>
            <person name="Viaud M."/>
            <person name="Benito E.P."/>
            <person name="Couloux A."/>
            <person name="Coutinho P.M."/>
            <person name="de Vries R.P."/>
            <person name="Dyer P.S."/>
            <person name="Fillinger S."/>
            <person name="Fournier E."/>
            <person name="Gout L."/>
            <person name="Hahn M."/>
            <person name="Kohn L."/>
            <person name="Lapalu N."/>
            <person name="Plummer K.M."/>
            <person name="Pradier J.M."/>
            <person name="Quevillon E."/>
            <person name="Sharon A."/>
            <person name="Simon A."/>
            <person name="ten Have A."/>
            <person name="Tudzynski B."/>
            <person name="Tudzynski P."/>
            <person name="Wincker P."/>
            <person name="Andrew M."/>
            <person name="Anthouard V."/>
            <person name="Beever R.E."/>
            <person name="Beffa R."/>
            <person name="Benoit I."/>
            <person name="Bouzid O."/>
            <person name="Brault B."/>
            <person name="Chen Z."/>
            <person name="Choquer M."/>
            <person name="Collemare J."/>
            <person name="Cotton P."/>
            <person name="Danchin E.G."/>
            <person name="Da Silva C."/>
            <person name="Gautier A."/>
            <person name="Giraud C."/>
            <person name="Giraud T."/>
            <person name="Gonzalez C."/>
            <person name="Grossetete S."/>
            <person name="Guldener U."/>
            <person name="Henrissat B."/>
            <person name="Howlett B.J."/>
            <person name="Kodira C."/>
            <person name="Kretschmer M."/>
            <person name="Lappartient A."/>
            <person name="Leroch M."/>
            <person name="Levis C."/>
            <person name="Mauceli E."/>
            <person name="Neuveglise C."/>
            <person name="Oeser B."/>
            <person name="Pearson M."/>
            <person name="Poulain J."/>
            <person name="Poussereau N."/>
            <person name="Quesneville H."/>
            <person name="Rascle C."/>
            <person name="Schumacher J."/>
            <person name="Segurens B."/>
            <person name="Sexton A."/>
            <person name="Silva E."/>
            <person name="Sirven C."/>
            <person name="Soanes D.M."/>
            <person name="Talbot N.J."/>
            <person name="Templeton M."/>
            <person name="Yandava C."/>
            <person name="Yarden O."/>
            <person name="Zeng Q."/>
            <person name="Rollins J.A."/>
            <person name="Lebrun M.H."/>
            <person name="Dickman M."/>
        </authorList>
    </citation>
    <scope>NUCLEOTIDE SEQUENCE [LARGE SCALE GENOMIC DNA]</scope>
    <source>
        <strain evidence="2">T4</strain>
    </source>
</reference>
<accession>G2YG70</accession>
<proteinExistence type="predicted"/>
<dbReference type="AlphaFoldDB" id="G2YG70"/>
<dbReference type="InParanoid" id="G2YG70"/>
<protein>
    <submittedName>
        <fullName evidence="1">Uncharacterized protein</fullName>
    </submittedName>
</protein>